<keyword evidence="2" id="KW-1185">Reference proteome</keyword>
<name>A0A0C2SS80_AMAMK</name>
<dbReference type="EMBL" id="KN818237">
    <property type="protein sequence ID" value="KIL66175.1"/>
    <property type="molecule type" value="Genomic_DNA"/>
</dbReference>
<organism evidence="1 2">
    <name type="scientific">Amanita muscaria (strain Koide BX008)</name>
    <dbReference type="NCBI Taxonomy" id="946122"/>
    <lineage>
        <taxon>Eukaryota</taxon>
        <taxon>Fungi</taxon>
        <taxon>Dikarya</taxon>
        <taxon>Basidiomycota</taxon>
        <taxon>Agaricomycotina</taxon>
        <taxon>Agaricomycetes</taxon>
        <taxon>Agaricomycetidae</taxon>
        <taxon>Agaricales</taxon>
        <taxon>Pluteineae</taxon>
        <taxon>Amanitaceae</taxon>
        <taxon>Amanita</taxon>
    </lineage>
</organism>
<gene>
    <name evidence="1" type="ORF">M378DRAFT_161021</name>
</gene>
<dbReference type="AlphaFoldDB" id="A0A0C2SS80"/>
<dbReference type="PANTHER" id="PTHR36986">
    <property type="entry name" value="UPF0643 PROTEIN PB2B2.08"/>
    <property type="match status" value="1"/>
</dbReference>
<protein>
    <submittedName>
        <fullName evidence="1">Uncharacterized protein</fullName>
    </submittedName>
</protein>
<reference evidence="1 2" key="1">
    <citation type="submission" date="2014-04" db="EMBL/GenBank/DDBJ databases">
        <title>Evolutionary Origins and Diversification of the Mycorrhizal Mutualists.</title>
        <authorList>
            <consortium name="DOE Joint Genome Institute"/>
            <consortium name="Mycorrhizal Genomics Consortium"/>
            <person name="Kohler A."/>
            <person name="Kuo A."/>
            <person name="Nagy L.G."/>
            <person name="Floudas D."/>
            <person name="Copeland A."/>
            <person name="Barry K.W."/>
            <person name="Cichocki N."/>
            <person name="Veneault-Fourrey C."/>
            <person name="LaButti K."/>
            <person name="Lindquist E.A."/>
            <person name="Lipzen A."/>
            <person name="Lundell T."/>
            <person name="Morin E."/>
            <person name="Murat C."/>
            <person name="Riley R."/>
            <person name="Ohm R."/>
            <person name="Sun H."/>
            <person name="Tunlid A."/>
            <person name="Henrissat B."/>
            <person name="Grigoriev I.V."/>
            <person name="Hibbett D.S."/>
            <person name="Martin F."/>
        </authorList>
    </citation>
    <scope>NUCLEOTIDE SEQUENCE [LARGE SCALE GENOMIC DNA]</scope>
    <source>
        <strain evidence="1 2">Koide BX008</strain>
    </source>
</reference>
<dbReference type="PANTHER" id="PTHR36986:SF1">
    <property type="entry name" value="UPF0643 PROTEIN PB2B2.08"/>
    <property type="match status" value="1"/>
</dbReference>
<dbReference type="InterPro" id="IPR011008">
    <property type="entry name" value="Dimeric_a/b-barrel"/>
</dbReference>
<dbReference type="HOGENOM" id="CLU_1483112_0_0_1"/>
<evidence type="ECO:0000313" key="1">
    <source>
        <dbReference type="EMBL" id="KIL66175.1"/>
    </source>
</evidence>
<evidence type="ECO:0000313" key="2">
    <source>
        <dbReference type="Proteomes" id="UP000054549"/>
    </source>
</evidence>
<dbReference type="InParanoid" id="A0A0C2SS80"/>
<sequence>MTKDSILHFLTPASPGIDAPSLSLQKALLKFAPLFTAYADIPYAEAFNWSELSLPLSEEREWYCVAFRSKRRAGSDSQALHEADRKAHEEAMRGGGLLMYWYGVPDVVTGMNLATCIWQSRRHAVAANTRPHHRKATELTAKSYEHYTLERYKLVKLRGESSIFIVPYEGGEVGW</sequence>
<accession>A0A0C2SS80</accession>
<proteinExistence type="predicted"/>
<dbReference type="SUPFAM" id="SSF54909">
    <property type="entry name" value="Dimeric alpha+beta barrel"/>
    <property type="match status" value="1"/>
</dbReference>
<dbReference type="OrthoDB" id="2140489at2759"/>
<dbReference type="Proteomes" id="UP000054549">
    <property type="component" value="Unassembled WGS sequence"/>
</dbReference>